<protein>
    <submittedName>
        <fullName evidence="8">Major facilitator superfamily domain-containing protein 8</fullName>
    </submittedName>
</protein>
<evidence type="ECO:0000313" key="9">
    <source>
        <dbReference type="Proteomes" id="UP000440578"/>
    </source>
</evidence>
<evidence type="ECO:0000256" key="3">
    <source>
        <dbReference type="ARBA" id="ARBA00022692"/>
    </source>
</evidence>
<dbReference type="GO" id="GO:0012505">
    <property type="term" value="C:endomembrane system"/>
    <property type="evidence" value="ECO:0007669"/>
    <property type="project" value="UniProtKB-SubCell"/>
</dbReference>
<dbReference type="Gene3D" id="1.20.1250.20">
    <property type="entry name" value="MFS general substrate transporter like domains"/>
    <property type="match status" value="2"/>
</dbReference>
<dbReference type="InterPro" id="IPR051068">
    <property type="entry name" value="MFS_Domain-Containing_Protein"/>
</dbReference>
<feature type="transmembrane region" description="Helical" evidence="7">
    <location>
        <begin position="414"/>
        <end position="432"/>
    </location>
</feature>
<feature type="transmembrane region" description="Helical" evidence="7">
    <location>
        <begin position="331"/>
        <end position="351"/>
    </location>
</feature>
<feature type="transmembrane region" description="Helical" evidence="7">
    <location>
        <begin position="72"/>
        <end position="90"/>
    </location>
</feature>
<feature type="transmembrane region" description="Helical" evidence="7">
    <location>
        <begin position="33"/>
        <end position="52"/>
    </location>
</feature>
<dbReference type="GO" id="GO:0005765">
    <property type="term" value="C:lysosomal membrane"/>
    <property type="evidence" value="ECO:0007669"/>
    <property type="project" value="TreeGrafter"/>
</dbReference>
<evidence type="ECO:0000256" key="2">
    <source>
        <dbReference type="ARBA" id="ARBA00022448"/>
    </source>
</evidence>
<feature type="transmembrane region" description="Helical" evidence="7">
    <location>
        <begin position="259"/>
        <end position="279"/>
    </location>
</feature>
<dbReference type="AlphaFoldDB" id="A0A6A4WE20"/>
<keyword evidence="5 7" id="KW-0472">Membrane</keyword>
<evidence type="ECO:0000313" key="8">
    <source>
        <dbReference type="EMBL" id="KAF0301132.1"/>
    </source>
</evidence>
<dbReference type="EMBL" id="VIIS01001198">
    <property type="protein sequence ID" value="KAF0301132.1"/>
    <property type="molecule type" value="Genomic_DNA"/>
</dbReference>
<evidence type="ECO:0000256" key="1">
    <source>
        <dbReference type="ARBA" id="ARBA00004127"/>
    </source>
</evidence>
<feature type="transmembrane region" description="Helical" evidence="7">
    <location>
        <begin position="128"/>
        <end position="152"/>
    </location>
</feature>
<feature type="region of interest" description="Disordered" evidence="6">
    <location>
        <begin position="505"/>
        <end position="587"/>
    </location>
</feature>
<proteinExistence type="predicted"/>
<keyword evidence="9" id="KW-1185">Reference proteome</keyword>
<feature type="compositionally biased region" description="Basic and acidic residues" evidence="6">
    <location>
        <begin position="553"/>
        <end position="563"/>
    </location>
</feature>
<dbReference type="PANTHER" id="PTHR23510">
    <property type="entry name" value="INNER MEMBRANE TRANSPORT PROTEIN YAJR"/>
    <property type="match status" value="1"/>
</dbReference>
<feature type="transmembrane region" description="Helical" evidence="7">
    <location>
        <begin position="444"/>
        <end position="468"/>
    </location>
</feature>
<dbReference type="InterPro" id="IPR036259">
    <property type="entry name" value="MFS_trans_sf"/>
</dbReference>
<feature type="transmembrane region" description="Helical" evidence="7">
    <location>
        <begin position="102"/>
        <end position="122"/>
    </location>
</feature>
<name>A0A6A4WE20_AMPAM</name>
<dbReference type="EMBL" id="VIIS01001198">
    <property type="protein sequence ID" value="KAF0301131.1"/>
    <property type="molecule type" value="Genomic_DNA"/>
</dbReference>
<dbReference type="GO" id="GO:0022857">
    <property type="term" value="F:transmembrane transporter activity"/>
    <property type="evidence" value="ECO:0007669"/>
    <property type="project" value="InterPro"/>
</dbReference>
<accession>A0A6A4WE20</accession>
<keyword evidence="3 7" id="KW-0812">Transmembrane</keyword>
<feature type="transmembrane region" description="Helical" evidence="7">
    <location>
        <begin position="474"/>
        <end position="494"/>
    </location>
</feature>
<organism evidence="8 9">
    <name type="scientific">Amphibalanus amphitrite</name>
    <name type="common">Striped barnacle</name>
    <name type="synonym">Balanus amphitrite</name>
    <dbReference type="NCBI Taxonomy" id="1232801"/>
    <lineage>
        <taxon>Eukaryota</taxon>
        <taxon>Metazoa</taxon>
        <taxon>Ecdysozoa</taxon>
        <taxon>Arthropoda</taxon>
        <taxon>Crustacea</taxon>
        <taxon>Multicrustacea</taxon>
        <taxon>Cirripedia</taxon>
        <taxon>Thoracica</taxon>
        <taxon>Thoracicalcarea</taxon>
        <taxon>Balanomorpha</taxon>
        <taxon>Balanoidea</taxon>
        <taxon>Balanidae</taxon>
        <taxon>Amphibalaninae</taxon>
        <taxon>Amphibalanus</taxon>
    </lineage>
</organism>
<gene>
    <name evidence="8" type="primary">mfsd8_2</name>
    <name evidence="8" type="ORF">FJT64_026516</name>
</gene>
<reference evidence="8 9" key="1">
    <citation type="submission" date="2019-07" db="EMBL/GenBank/DDBJ databases">
        <title>Draft genome assembly of a fouling barnacle, Amphibalanus amphitrite (Darwin, 1854): The first reference genome for Thecostraca.</title>
        <authorList>
            <person name="Kim W."/>
        </authorList>
    </citation>
    <scope>NUCLEOTIDE SEQUENCE [LARGE SCALE GENOMIC DNA]</scope>
    <source>
        <strain evidence="8">SNU_AA5</strain>
        <tissue evidence="8">Soma without cirri and trophi</tissue>
    </source>
</reference>
<dbReference type="Pfam" id="PF07690">
    <property type="entry name" value="MFS_1"/>
    <property type="match status" value="1"/>
</dbReference>
<sequence length="587" mass="63036">MDLLGGRSESGGGGVIYDTMHLETVEERRRRHVSFWLVCIRTSCAYIALSMIVPTTWPYMQNLDPAARKTDAAWIISGMFIARIANNALLGPALRLMSLRTLALLTSVMVMASYVMWALAYLVPSHPFYLLAASRAIDGLFGSDTVIGSVFVTRGTTSKERGPAMALLAGAAAAAYIPGAGATTLLSLLGPEGVTVGGYRFNMYTVAGITAFSVFLVTTVLLYFFFFDNEIAYQELELGLGGGGGGLGRRRADGVRSNYVGIATCIMVMCSVGCILLFNDSLLVPMFMDMNGWPEERAVRTYGFLMMGFSLVSTTMFVVTAKLANRFGERSLLLAGSVVGFLGFFVSLPWGSEMPPTVAPLPDTVVTNATEVLSGAAVMANTTESAQVPLGCPPDQSWCSTVPRIYLSQYVTELVLHGIAVALLASMCNALFSKCLSPGSEGFWWGLMKAMANISRLVTPVAFSYLYQYAGPRAMYGTLSSLMAAVLTVTLVSYRRLVSAPGRKDEETPLLAESRSRQVSGSETPCMARSSEYGSSDPPEHLQLSSDCGGSDPPEKLEYDSAGRADQPPEAGIESDDEQTLIDSHGR</sequence>
<evidence type="ECO:0000256" key="6">
    <source>
        <dbReference type="SAM" id="MobiDB-lite"/>
    </source>
</evidence>
<dbReference type="Proteomes" id="UP000440578">
    <property type="component" value="Unassembled WGS sequence"/>
</dbReference>
<comment type="caution">
    <text evidence="8">The sequence shown here is derived from an EMBL/GenBank/DDBJ whole genome shotgun (WGS) entry which is preliminary data.</text>
</comment>
<dbReference type="PANTHER" id="PTHR23510:SF3">
    <property type="entry name" value="MAJOR FACILITATOR SUPERFAMILY DOMAIN-CONTAINING PROTEIN 8"/>
    <property type="match status" value="1"/>
</dbReference>
<feature type="transmembrane region" description="Helical" evidence="7">
    <location>
        <begin position="299"/>
        <end position="319"/>
    </location>
</feature>
<dbReference type="InterPro" id="IPR011701">
    <property type="entry name" value="MFS"/>
</dbReference>
<dbReference type="OrthoDB" id="370281at2759"/>
<keyword evidence="2" id="KW-0813">Transport</keyword>
<feature type="transmembrane region" description="Helical" evidence="7">
    <location>
        <begin position="164"/>
        <end position="189"/>
    </location>
</feature>
<evidence type="ECO:0000256" key="5">
    <source>
        <dbReference type="ARBA" id="ARBA00023136"/>
    </source>
</evidence>
<keyword evidence="4 7" id="KW-1133">Transmembrane helix</keyword>
<evidence type="ECO:0000256" key="4">
    <source>
        <dbReference type="ARBA" id="ARBA00022989"/>
    </source>
</evidence>
<comment type="subcellular location">
    <subcellularLocation>
        <location evidence="1">Endomembrane system</location>
        <topology evidence="1">Multi-pass membrane protein</topology>
    </subcellularLocation>
</comment>
<evidence type="ECO:0000256" key="7">
    <source>
        <dbReference type="SAM" id="Phobius"/>
    </source>
</evidence>
<feature type="transmembrane region" description="Helical" evidence="7">
    <location>
        <begin position="201"/>
        <end position="226"/>
    </location>
</feature>
<dbReference type="SUPFAM" id="SSF103473">
    <property type="entry name" value="MFS general substrate transporter"/>
    <property type="match status" value="1"/>
</dbReference>